<protein>
    <submittedName>
        <fullName evidence="2">Uncharacterized protein</fullName>
    </submittedName>
</protein>
<name>T2ABS9_9VIRU</name>
<reference evidence="2" key="1">
    <citation type="submission" date="2013-05" db="EMBL/GenBank/DDBJ databases">
        <title>Developt PCR protocol to detect Piper yellow mottle virus on black pepper.</title>
        <authorList>
            <person name="Sang H.D."/>
            <person name="Ly T.T.T."/>
            <person name="Kien N.L.T."/>
            <person name="Tram T.T.N."/>
            <person name="Don L.D."/>
        </authorList>
    </citation>
    <scope>NUCLEOTIDE SEQUENCE</scope>
    <source>
        <strain evidence="2">GLRIBE</strain>
    </source>
</reference>
<organism evidence="2">
    <name type="scientific">Piper yellow mottle virus</name>
    <dbReference type="NCBI Taxonomy" id="262957"/>
    <lineage>
        <taxon>Viruses</taxon>
        <taxon>Riboviria</taxon>
        <taxon>Pararnavirae</taxon>
        <taxon>Artverviricota</taxon>
        <taxon>Revtraviricetes</taxon>
        <taxon>Ortervirales</taxon>
        <taxon>Caulimoviridae</taxon>
        <taxon>Badnavirus</taxon>
        <taxon>Badnavirus maculapiperis</taxon>
    </lineage>
</organism>
<sequence length="85" mass="9123">MEAALVQEQLNPTPGSTKALSKALHQVNQWLSSTSNTRTHSKGSPELTAPAQENGGTTCVNSRSSKQKPSKKPKKRWKSSSTSTS</sequence>
<evidence type="ECO:0000313" key="2">
    <source>
        <dbReference type="EMBL" id="AGU93572.1"/>
    </source>
</evidence>
<feature type="region of interest" description="Disordered" evidence="1">
    <location>
        <begin position="32"/>
        <end position="85"/>
    </location>
</feature>
<proteinExistence type="predicted"/>
<feature type="region of interest" description="Disordered" evidence="1">
    <location>
        <begin position="1"/>
        <end position="20"/>
    </location>
</feature>
<feature type="compositionally biased region" description="Polar residues" evidence="1">
    <location>
        <begin position="8"/>
        <end position="19"/>
    </location>
</feature>
<evidence type="ECO:0000256" key="1">
    <source>
        <dbReference type="SAM" id="MobiDB-lite"/>
    </source>
</evidence>
<accession>T2ABS9</accession>
<feature type="compositionally biased region" description="Basic residues" evidence="1">
    <location>
        <begin position="65"/>
        <end position="78"/>
    </location>
</feature>
<dbReference type="EMBL" id="KF056865">
    <property type="protein sequence ID" value="AGU93572.1"/>
    <property type="molecule type" value="Genomic_DNA"/>
</dbReference>